<dbReference type="InParanoid" id="A0A2R2MNM6"/>
<accession>A0A2R2MNM6</accession>
<evidence type="ECO:0000313" key="7">
    <source>
        <dbReference type="Proteomes" id="UP000085678"/>
    </source>
</evidence>
<dbReference type="KEGG" id="lak:106163291"/>
<organism evidence="7 8">
    <name type="scientific">Lingula anatina</name>
    <name type="common">Brachiopod</name>
    <name type="synonym">Lingula unguis</name>
    <dbReference type="NCBI Taxonomy" id="7574"/>
    <lineage>
        <taxon>Eukaryota</taxon>
        <taxon>Metazoa</taxon>
        <taxon>Spiralia</taxon>
        <taxon>Lophotrochozoa</taxon>
        <taxon>Brachiopoda</taxon>
        <taxon>Linguliformea</taxon>
        <taxon>Lingulata</taxon>
        <taxon>Lingulida</taxon>
        <taxon>Linguloidea</taxon>
        <taxon>Lingulidae</taxon>
        <taxon>Lingula</taxon>
    </lineage>
</organism>
<comment type="similarity">
    <text evidence="2">Belongs to the SNU66/SART1 family.</text>
</comment>
<keyword evidence="5" id="KW-0539">Nucleus</keyword>
<dbReference type="AlphaFoldDB" id="A0A2R2MNM6"/>
<proteinExistence type="inferred from homology"/>
<dbReference type="Pfam" id="PF19252">
    <property type="entry name" value="HIND"/>
    <property type="match status" value="1"/>
</dbReference>
<evidence type="ECO:0000256" key="3">
    <source>
        <dbReference type="ARBA" id="ARBA00022664"/>
    </source>
</evidence>
<feature type="region of interest" description="Disordered" evidence="6">
    <location>
        <begin position="161"/>
        <end position="186"/>
    </location>
</feature>
<feature type="region of interest" description="Disordered" evidence="6">
    <location>
        <begin position="1"/>
        <end position="127"/>
    </location>
</feature>
<evidence type="ECO:0000256" key="1">
    <source>
        <dbReference type="ARBA" id="ARBA00004123"/>
    </source>
</evidence>
<dbReference type="GO" id="GO:0045292">
    <property type="term" value="P:mRNA cis splicing, via spliceosome"/>
    <property type="evidence" value="ECO:0007669"/>
    <property type="project" value="TreeGrafter"/>
</dbReference>
<dbReference type="Pfam" id="PF03343">
    <property type="entry name" value="SART-1"/>
    <property type="match status" value="1"/>
</dbReference>
<dbReference type="PANTHER" id="PTHR14152:SF5">
    <property type="entry name" value="U4_U6.U5 TRI-SNRNP-ASSOCIATED PROTEIN 1"/>
    <property type="match status" value="1"/>
</dbReference>
<dbReference type="Proteomes" id="UP000085678">
    <property type="component" value="Unplaced"/>
</dbReference>
<reference evidence="8" key="1">
    <citation type="submission" date="2025-08" db="UniProtKB">
        <authorList>
            <consortium name="RefSeq"/>
        </authorList>
    </citation>
    <scope>IDENTIFICATION</scope>
    <source>
        <tissue evidence="8">Gonads</tissue>
    </source>
</reference>
<dbReference type="InterPro" id="IPR005011">
    <property type="entry name" value="SNU66/SART1"/>
</dbReference>
<dbReference type="PANTHER" id="PTHR14152">
    <property type="entry name" value="SQUAMOUS CELL CARCINOMA ANTIGEN RECOGNISED BY CYTOTOXIC T LYMPHOCYTES"/>
    <property type="match status" value="1"/>
</dbReference>
<dbReference type="GO" id="GO:0046540">
    <property type="term" value="C:U4/U6 x U5 tri-snRNP complex"/>
    <property type="evidence" value="ECO:0007669"/>
    <property type="project" value="InterPro"/>
</dbReference>
<dbReference type="InterPro" id="IPR045347">
    <property type="entry name" value="HIND"/>
</dbReference>
<gene>
    <name evidence="8" type="primary">LOC106163291</name>
</gene>
<comment type="subcellular location">
    <subcellularLocation>
        <location evidence="1">Nucleus</location>
    </subcellularLocation>
</comment>
<feature type="compositionally biased region" description="Basic residues" evidence="6">
    <location>
        <begin position="1"/>
        <end position="42"/>
    </location>
</feature>
<dbReference type="GeneID" id="106163291"/>
<dbReference type="RefSeq" id="XP_023931823.1">
    <property type="nucleotide sequence ID" value="XM_024076055.1"/>
</dbReference>
<protein>
    <submittedName>
        <fullName evidence="8">U4/U6.U5 tri-snRNP-associated protein 1</fullName>
    </submittedName>
</protein>
<feature type="region of interest" description="Disordered" evidence="6">
    <location>
        <begin position="274"/>
        <end position="293"/>
    </location>
</feature>
<name>A0A2R2MNM6_LINAN</name>
<evidence type="ECO:0000256" key="2">
    <source>
        <dbReference type="ARBA" id="ARBA00006076"/>
    </source>
</evidence>
<keyword evidence="4" id="KW-0508">mRNA splicing</keyword>
<evidence type="ECO:0000256" key="6">
    <source>
        <dbReference type="SAM" id="MobiDB-lite"/>
    </source>
</evidence>
<feature type="compositionally biased region" description="Basic and acidic residues" evidence="6">
    <location>
        <begin position="113"/>
        <end position="125"/>
    </location>
</feature>
<evidence type="ECO:0000313" key="8">
    <source>
        <dbReference type="RefSeq" id="XP_023931823.1"/>
    </source>
</evidence>
<dbReference type="GO" id="GO:0000481">
    <property type="term" value="P:maturation of 5S rRNA"/>
    <property type="evidence" value="ECO:0007669"/>
    <property type="project" value="TreeGrafter"/>
</dbReference>
<evidence type="ECO:0000256" key="4">
    <source>
        <dbReference type="ARBA" id="ARBA00023187"/>
    </source>
</evidence>
<keyword evidence="7" id="KW-1185">Reference proteome</keyword>
<feature type="compositionally biased region" description="Basic and acidic residues" evidence="6">
    <location>
        <begin position="43"/>
        <end position="78"/>
    </location>
</feature>
<evidence type="ECO:0000256" key="5">
    <source>
        <dbReference type="ARBA" id="ARBA00023242"/>
    </source>
</evidence>
<dbReference type="OrthoDB" id="5583at2759"/>
<keyword evidence="3" id="KW-0507">mRNA processing</keyword>
<sequence>MGSSKKHKERDREREHKRKHKHRSRSRSRSPREKKRRHRDRSHSRDKETGYSKDVEGRSEIYEEELKIKEEPSDDIKPKSSGGDISLSIEETNKLRAKLGLKPLEVPDENEPKEEKESLKDDIHKPAGNIAQAQMTEKLKEKLAVIKEKRRINMQLGKVKTLGESDSDDESAATWVKRNRKDAEEKKMAEKRAKMLEEMDAEFGIGNLVEEEFAPLMNKGKEYTSRDLKGIKVEHGMGSFKEGKAVILTLKDKGILDEDDEGDTLVNVNIVDDERSKKNVENKKKKPDYKPWDEPEYDEYGMLKTTNILDKYDEEIDGEKRDAFTLGSGGKYDGEHEKNMEKIRAQLRQQGQSLSLAAPNIASEYYTQEEMR</sequence>
<dbReference type="STRING" id="7574.A0A2R2MNM6"/>